<proteinExistence type="predicted"/>
<dbReference type="Proteomes" id="UP000245956">
    <property type="component" value="Unassembled WGS sequence"/>
</dbReference>
<name>A0A2U3EQX4_PURLI</name>
<evidence type="ECO:0000313" key="2">
    <source>
        <dbReference type="EMBL" id="PWI76905.1"/>
    </source>
</evidence>
<accession>A0A2U3EQX4</accession>
<evidence type="ECO:0000256" key="1">
    <source>
        <dbReference type="SAM" id="MobiDB-lite"/>
    </source>
</evidence>
<protein>
    <submittedName>
        <fullName evidence="2">Uncharacterized protein</fullName>
    </submittedName>
</protein>
<sequence>MSRPSRPEQTGLALRRQGPRSKMDVLGAAKTPREGLLLTLIGIEPVARLGTRGSKASRAVTTIGPRHPQGREKFICVAALKACLGQEEGREKGARRSVDVRVRIGSNLAVPREEPQEEDLATRCAISRAPPGEGTNQKLCGGDGTYAAGMKRSWQPEVFGVGCVSPLCPPIQCLWTVPVGRLLENGGPRARCVTAQLAMAPSRKGVWRGSDAGDSPAGRDGKARKCKLAICEGRRQPHTPPPGWDGWKTHRSRPWDTLSSSHQVAIFSAAATTPAGPHGRFNTPRVPECQTGPDEQERPPAWADVVAVEEPQAAPSAWRPSCRWLCGKVGSVWPPASAQRGGAGRMDYYYYLPVPSLSHISCPSRRVSAAPASIASSWTNQSPQPAAGRMKRQWNQNRASSARASLGLQGCCAFGAVGAWARCVSAKRQALHHPSTASIHMDPIRPSTPLPVLSCPSLFLRVPPVRGTLVLSQCQSPVSLQSSPLVLARPVPPLPSCCCQCHLIPPVLLPPFRPDHRAAAREPPTASPREYHIISGVCCARHRVEPTEATIRTKSTGAPGDPPPGVIVLRPTPLALVPSSLIIWGSSSRPPSPTARRAYLTALET</sequence>
<dbReference type="EMBL" id="LCWV01000001">
    <property type="protein sequence ID" value="PWI76905.1"/>
    <property type="molecule type" value="Genomic_DNA"/>
</dbReference>
<reference evidence="2 3" key="1">
    <citation type="journal article" date="2016" name="Front. Microbiol.">
        <title>Genome and transcriptome sequences reveal the specific parasitism of the nematophagous Purpureocillium lilacinum 36-1.</title>
        <authorList>
            <person name="Xie J."/>
            <person name="Li S."/>
            <person name="Mo C."/>
            <person name="Xiao X."/>
            <person name="Peng D."/>
            <person name="Wang G."/>
            <person name="Xiao Y."/>
        </authorList>
    </citation>
    <scope>NUCLEOTIDE SEQUENCE [LARGE SCALE GENOMIC DNA]</scope>
    <source>
        <strain evidence="2 3">36-1</strain>
    </source>
</reference>
<gene>
    <name evidence="2" type="ORF">PCL_04099</name>
</gene>
<organism evidence="2 3">
    <name type="scientific">Purpureocillium lilacinum</name>
    <name type="common">Paecilomyces lilacinus</name>
    <dbReference type="NCBI Taxonomy" id="33203"/>
    <lineage>
        <taxon>Eukaryota</taxon>
        <taxon>Fungi</taxon>
        <taxon>Dikarya</taxon>
        <taxon>Ascomycota</taxon>
        <taxon>Pezizomycotina</taxon>
        <taxon>Sordariomycetes</taxon>
        <taxon>Hypocreomycetidae</taxon>
        <taxon>Hypocreales</taxon>
        <taxon>Ophiocordycipitaceae</taxon>
        <taxon>Purpureocillium</taxon>
    </lineage>
</organism>
<dbReference type="AlphaFoldDB" id="A0A2U3EQX4"/>
<comment type="caution">
    <text evidence="2">The sequence shown here is derived from an EMBL/GenBank/DDBJ whole genome shotgun (WGS) entry which is preliminary data.</text>
</comment>
<feature type="region of interest" description="Disordered" evidence="1">
    <location>
        <begin position="1"/>
        <end position="22"/>
    </location>
</feature>
<evidence type="ECO:0000313" key="3">
    <source>
        <dbReference type="Proteomes" id="UP000245956"/>
    </source>
</evidence>